<dbReference type="GO" id="GO:0004512">
    <property type="term" value="F:inositol-3-phosphate synthase activity"/>
    <property type="evidence" value="ECO:0007669"/>
    <property type="project" value="InterPro"/>
</dbReference>
<feature type="compositionally biased region" description="Basic and acidic residues" evidence="1">
    <location>
        <begin position="547"/>
        <end position="567"/>
    </location>
</feature>
<dbReference type="InterPro" id="IPR036291">
    <property type="entry name" value="NAD(P)-bd_dom_sf"/>
</dbReference>
<dbReference type="AlphaFoldDB" id="A0A8B9T9E6"/>
<proteinExistence type="predicted"/>
<protein>
    <submittedName>
        <fullName evidence="2">Inositol-3-phosphate synthase 1</fullName>
    </submittedName>
</protein>
<feature type="region of interest" description="Disordered" evidence="1">
    <location>
        <begin position="397"/>
        <end position="499"/>
    </location>
</feature>
<dbReference type="SUPFAM" id="SSF51735">
    <property type="entry name" value="NAD(P)-binding Rossmann-fold domains"/>
    <property type="match status" value="2"/>
</dbReference>
<dbReference type="Ensembl" id="ENSAPLT00020018697.1">
    <property type="protein sequence ID" value="ENSAPLP00020017312.1"/>
    <property type="gene ID" value="ENSAPLG00020012398.1"/>
</dbReference>
<sequence>MESFGLGGAGGGAGPGSRLSGGSRGEAPAALASPRGAATGTGLLRAPRSARGTMAETFLVESPDVTYSKDFIEAKYTYSTVHVCKENGVTKVRPCSTRFTFRTGRQVPRLGLMLVGWGGNNGTTVTAAVLANRLGLSWMTKTGRKVGVRAAPRHGDGGARGGPVPTWVLQKGGCGPGFLVFGGRLLILALSSAESQLLWLAAPSLHLCAWAPAPPVMSTCLSGTCCPWCTPTTSSSMVGGAGGGPADGHGGAGPAWLCPPPSGWDISSLNLAEAMRRAEVLDWPLQEQLWPHMEKMKPRPSIYIPEFIAANQEERADNVLRGSKAEQVPGSGGGTGQRGGGARSRGGEEKKGTVLTWCTVTAGGADPQGHPGLQGEQRGGQSHCAVDGQHGALLRRGAGAQRHRRQPAAGHRGEGTPERGGGHPHHTPPTHTHTVPPCPRSEAWRCPRPRSSPWPASWRAAPTSTAPPKTPSCRARWSWPPSAASSSAATTSSPGRPSSSRCWWISWWAPGSRYAGTGPCARRLGARWRCPPHPIGDGAGGRPACRPHPDQVHRELQPPGEQRREEPLGPAAVPLQGDLQEQRGGRHGAGQPRALRPARQTRPLRELGGGYLGRGSMGVTGGG</sequence>
<reference evidence="2" key="3">
    <citation type="submission" date="2025-09" db="UniProtKB">
        <authorList>
            <consortium name="Ensembl"/>
        </authorList>
    </citation>
    <scope>IDENTIFICATION</scope>
</reference>
<feature type="compositionally biased region" description="Low complexity" evidence="1">
    <location>
        <begin position="444"/>
        <end position="499"/>
    </location>
</feature>
<evidence type="ECO:0000313" key="2">
    <source>
        <dbReference type="Ensembl" id="ENSAPLP00020017312.1"/>
    </source>
</evidence>
<name>A0A8B9T9E6_ANAPL</name>
<evidence type="ECO:0000256" key="1">
    <source>
        <dbReference type="SAM" id="MobiDB-lite"/>
    </source>
</evidence>
<accession>A0A8B9T9E6</accession>
<dbReference type="Proteomes" id="UP000694400">
    <property type="component" value="Chromosome 28"/>
</dbReference>
<feature type="region of interest" description="Disordered" evidence="1">
    <location>
        <begin position="534"/>
        <end position="623"/>
    </location>
</feature>
<dbReference type="Gene3D" id="3.40.50.720">
    <property type="entry name" value="NAD(P)-binding Rossmann-like Domain"/>
    <property type="match status" value="2"/>
</dbReference>
<feature type="region of interest" description="Disordered" evidence="1">
    <location>
        <begin position="1"/>
        <end position="42"/>
    </location>
</feature>
<feature type="compositionally biased region" description="Gly residues" evidence="1">
    <location>
        <begin position="607"/>
        <end position="623"/>
    </location>
</feature>
<dbReference type="Pfam" id="PF07994">
    <property type="entry name" value="NAD_binding_5"/>
    <property type="match status" value="2"/>
</dbReference>
<organism evidence="2 3">
    <name type="scientific">Anas platyrhynchos</name>
    <name type="common">Mallard</name>
    <name type="synonym">Anas boschas</name>
    <dbReference type="NCBI Taxonomy" id="8839"/>
    <lineage>
        <taxon>Eukaryota</taxon>
        <taxon>Metazoa</taxon>
        <taxon>Chordata</taxon>
        <taxon>Craniata</taxon>
        <taxon>Vertebrata</taxon>
        <taxon>Euteleostomi</taxon>
        <taxon>Archelosauria</taxon>
        <taxon>Archosauria</taxon>
        <taxon>Dinosauria</taxon>
        <taxon>Saurischia</taxon>
        <taxon>Theropoda</taxon>
        <taxon>Coelurosauria</taxon>
        <taxon>Aves</taxon>
        <taxon>Neognathae</taxon>
        <taxon>Galloanserae</taxon>
        <taxon>Anseriformes</taxon>
        <taxon>Anatidae</taxon>
        <taxon>Anatinae</taxon>
        <taxon>Anas</taxon>
    </lineage>
</organism>
<reference evidence="2" key="1">
    <citation type="submission" date="2019-08" db="EMBL/GenBank/DDBJ databases">
        <title>Three high-quality genomes provides insights into domestication of ducks.</title>
        <authorList>
            <person name="Hou Z.C."/>
            <person name="Zhu F."/>
            <person name="Yin Z.T."/>
            <person name="Zhang F."/>
        </authorList>
    </citation>
    <scope>NUCLEOTIDE SEQUENCE [LARGE SCALE GENOMIC DNA]</scope>
</reference>
<feature type="compositionally biased region" description="Gly residues" evidence="1">
    <location>
        <begin position="330"/>
        <end position="344"/>
    </location>
</feature>
<reference evidence="2" key="2">
    <citation type="submission" date="2025-08" db="UniProtKB">
        <authorList>
            <consortium name="Ensembl"/>
        </authorList>
    </citation>
    <scope>IDENTIFICATION</scope>
</reference>
<feature type="compositionally biased region" description="Basic and acidic residues" evidence="1">
    <location>
        <begin position="411"/>
        <end position="421"/>
    </location>
</feature>
<dbReference type="InterPro" id="IPR002587">
    <property type="entry name" value="Myo-inos-1-P_Synthase"/>
</dbReference>
<dbReference type="GO" id="GO:0008654">
    <property type="term" value="P:phospholipid biosynthetic process"/>
    <property type="evidence" value="ECO:0007669"/>
    <property type="project" value="InterPro"/>
</dbReference>
<feature type="compositionally biased region" description="Gly residues" evidence="1">
    <location>
        <begin position="1"/>
        <end position="15"/>
    </location>
</feature>
<evidence type="ECO:0000313" key="3">
    <source>
        <dbReference type="Proteomes" id="UP000694400"/>
    </source>
</evidence>
<dbReference type="PANTHER" id="PTHR11510">
    <property type="entry name" value="MYO-INOSITOL-1 PHOSPHATE SYNTHASE"/>
    <property type="match status" value="1"/>
</dbReference>
<dbReference type="GO" id="GO:0006021">
    <property type="term" value="P:inositol biosynthetic process"/>
    <property type="evidence" value="ECO:0007669"/>
    <property type="project" value="InterPro"/>
</dbReference>
<feature type="compositionally biased region" description="Low complexity" evidence="1">
    <location>
        <begin position="16"/>
        <end position="38"/>
    </location>
</feature>
<feature type="region of interest" description="Disordered" evidence="1">
    <location>
        <begin position="321"/>
        <end position="385"/>
    </location>
</feature>